<dbReference type="Proteomes" id="UP001189429">
    <property type="component" value="Unassembled WGS sequence"/>
</dbReference>
<dbReference type="EMBL" id="CAUYUJ010020960">
    <property type="protein sequence ID" value="CAK0901644.1"/>
    <property type="molecule type" value="Genomic_DNA"/>
</dbReference>
<accession>A0ABN9XP01</accession>
<comment type="caution">
    <text evidence="1">The sequence shown here is derived from an EMBL/GenBank/DDBJ whole genome shotgun (WGS) entry which is preliminary data.</text>
</comment>
<reference evidence="1" key="1">
    <citation type="submission" date="2023-10" db="EMBL/GenBank/DDBJ databases">
        <authorList>
            <person name="Chen Y."/>
            <person name="Shah S."/>
            <person name="Dougan E. K."/>
            <person name="Thang M."/>
            <person name="Chan C."/>
        </authorList>
    </citation>
    <scope>NUCLEOTIDE SEQUENCE [LARGE SCALE GENOMIC DNA]</scope>
</reference>
<gene>
    <name evidence="1" type="ORF">PCOR1329_LOCUS78542</name>
</gene>
<name>A0ABN9XP01_9DINO</name>
<evidence type="ECO:0000313" key="2">
    <source>
        <dbReference type="Proteomes" id="UP001189429"/>
    </source>
</evidence>
<evidence type="ECO:0000313" key="1">
    <source>
        <dbReference type="EMBL" id="CAK0901644.1"/>
    </source>
</evidence>
<proteinExistence type="predicted"/>
<sequence length="339" mass="37408">MPEDLGLRLTGPFEHELALCHKDALARIAREAPAGSALSSSPPRTLDVGDPALDAEVPCSGSNSRYITKGVAHGGREIWQPETFEDLRSRLGLKGCPQSEVNQTRVDALPRFQVRVVQEILQTLQWEGRNILSRSFFAVLRRGRTSMCPARGRWKLGLGVGYDLYTRPYFVLYDGVVLDDAPKHRTLRRNGTELDAYLRSLPAGAGFPLRPGESFVQSTFMPYVAEVTKAAFLASEYLPDGRDAYSRAGLEPDGSYFFFAAEFLLEPRGGIRLVEYTSVPQVTSVTHGPSTAFLPQRLGTQFAALLLKSAGQPASSEGGHLLDYPDWRRLASREAFPHP</sequence>
<organism evidence="1 2">
    <name type="scientific">Prorocentrum cordatum</name>
    <dbReference type="NCBI Taxonomy" id="2364126"/>
    <lineage>
        <taxon>Eukaryota</taxon>
        <taxon>Sar</taxon>
        <taxon>Alveolata</taxon>
        <taxon>Dinophyceae</taxon>
        <taxon>Prorocentrales</taxon>
        <taxon>Prorocentraceae</taxon>
        <taxon>Prorocentrum</taxon>
    </lineage>
</organism>
<protein>
    <submittedName>
        <fullName evidence="1">Uncharacterized protein</fullName>
    </submittedName>
</protein>
<keyword evidence="2" id="KW-1185">Reference proteome</keyword>